<organism evidence="1 2">
    <name type="scientific">Smallanthus sonchifolius</name>
    <dbReference type="NCBI Taxonomy" id="185202"/>
    <lineage>
        <taxon>Eukaryota</taxon>
        <taxon>Viridiplantae</taxon>
        <taxon>Streptophyta</taxon>
        <taxon>Embryophyta</taxon>
        <taxon>Tracheophyta</taxon>
        <taxon>Spermatophyta</taxon>
        <taxon>Magnoliopsida</taxon>
        <taxon>eudicotyledons</taxon>
        <taxon>Gunneridae</taxon>
        <taxon>Pentapetalae</taxon>
        <taxon>asterids</taxon>
        <taxon>campanulids</taxon>
        <taxon>Asterales</taxon>
        <taxon>Asteraceae</taxon>
        <taxon>Asteroideae</taxon>
        <taxon>Heliantheae alliance</taxon>
        <taxon>Millerieae</taxon>
        <taxon>Smallanthus</taxon>
    </lineage>
</organism>
<dbReference type="EMBL" id="CM042044">
    <property type="protein sequence ID" value="KAI3686703.1"/>
    <property type="molecule type" value="Genomic_DNA"/>
</dbReference>
<reference evidence="2" key="1">
    <citation type="journal article" date="2022" name="Mol. Ecol. Resour.">
        <title>The genomes of chicory, endive, great burdock and yacon provide insights into Asteraceae palaeo-polyploidization history and plant inulin production.</title>
        <authorList>
            <person name="Fan W."/>
            <person name="Wang S."/>
            <person name="Wang H."/>
            <person name="Wang A."/>
            <person name="Jiang F."/>
            <person name="Liu H."/>
            <person name="Zhao H."/>
            <person name="Xu D."/>
            <person name="Zhang Y."/>
        </authorList>
    </citation>
    <scope>NUCLEOTIDE SEQUENCE [LARGE SCALE GENOMIC DNA]</scope>
    <source>
        <strain evidence="2">cv. Yunnan</strain>
    </source>
</reference>
<keyword evidence="2" id="KW-1185">Reference proteome</keyword>
<dbReference type="Proteomes" id="UP001056120">
    <property type="component" value="Linkage Group LG27"/>
</dbReference>
<name>A0ACB8YNL0_9ASTR</name>
<sequence length="70" mass="7910">MSPMRFYRRLARDPSPETRNFVASRWKICVQSLPPFQSRPGILTATSPSAFAAIPKTADESGSEDHRFQL</sequence>
<comment type="caution">
    <text evidence="1">The sequence shown here is derived from an EMBL/GenBank/DDBJ whole genome shotgun (WGS) entry which is preliminary data.</text>
</comment>
<reference evidence="1 2" key="2">
    <citation type="journal article" date="2022" name="Mol. Ecol. Resour.">
        <title>The genomes of chicory, endive, great burdock and yacon provide insights into Asteraceae paleo-polyploidization history and plant inulin production.</title>
        <authorList>
            <person name="Fan W."/>
            <person name="Wang S."/>
            <person name="Wang H."/>
            <person name="Wang A."/>
            <person name="Jiang F."/>
            <person name="Liu H."/>
            <person name="Zhao H."/>
            <person name="Xu D."/>
            <person name="Zhang Y."/>
        </authorList>
    </citation>
    <scope>NUCLEOTIDE SEQUENCE [LARGE SCALE GENOMIC DNA]</scope>
    <source>
        <strain evidence="2">cv. Yunnan</strain>
        <tissue evidence="1">Leaves</tissue>
    </source>
</reference>
<gene>
    <name evidence="1" type="ORF">L1987_80387</name>
</gene>
<evidence type="ECO:0000313" key="2">
    <source>
        <dbReference type="Proteomes" id="UP001056120"/>
    </source>
</evidence>
<accession>A0ACB8YNL0</accession>
<proteinExistence type="predicted"/>
<evidence type="ECO:0000313" key="1">
    <source>
        <dbReference type="EMBL" id="KAI3686703.1"/>
    </source>
</evidence>
<protein>
    <submittedName>
        <fullName evidence="1">Uncharacterized protein</fullName>
    </submittedName>
</protein>